<dbReference type="Proteomes" id="UP001595847">
    <property type="component" value="Unassembled WGS sequence"/>
</dbReference>
<feature type="compositionally biased region" description="Basic and acidic residues" evidence="1">
    <location>
        <begin position="13"/>
        <end position="22"/>
    </location>
</feature>
<dbReference type="Gene3D" id="3.40.109.10">
    <property type="entry name" value="NADH Oxidase"/>
    <property type="match status" value="1"/>
</dbReference>
<organism evidence="2 3">
    <name type="scientific">Nocardiopsis sediminis</name>
    <dbReference type="NCBI Taxonomy" id="1778267"/>
    <lineage>
        <taxon>Bacteria</taxon>
        <taxon>Bacillati</taxon>
        <taxon>Actinomycetota</taxon>
        <taxon>Actinomycetes</taxon>
        <taxon>Streptosporangiales</taxon>
        <taxon>Nocardiopsidaceae</taxon>
        <taxon>Nocardiopsis</taxon>
    </lineage>
</organism>
<dbReference type="PANTHER" id="PTHR23026">
    <property type="entry name" value="NADPH NITROREDUCTASE"/>
    <property type="match status" value="1"/>
</dbReference>
<comment type="caution">
    <text evidence="2">The sequence shown here is derived from an EMBL/GenBank/DDBJ whole genome shotgun (WGS) entry which is preliminary data.</text>
</comment>
<protein>
    <submittedName>
        <fullName evidence="2">Acg family FMN-binding oxidoreductase</fullName>
    </submittedName>
</protein>
<feature type="region of interest" description="Disordered" evidence="1">
    <location>
        <begin position="1"/>
        <end position="29"/>
    </location>
</feature>
<dbReference type="RefSeq" id="WP_378534666.1">
    <property type="nucleotide sequence ID" value="NZ_JBHSBH010000010.1"/>
</dbReference>
<dbReference type="NCBIfam" id="NF047509">
    <property type="entry name" value="Rv3131_FMN_oxido"/>
    <property type="match status" value="1"/>
</dbReference>
<sequence length="309" mass="33171">MARPEDASTTTELLHDAKRAGERAPSVHNTRPWVVSSGDGAITISGDVDRALSVADPSARELIISCGAALYNIRVAFRAHGLLPDVAELPDPDRPGLLAEVTPAATAEPSEVEQALYEAIDRRRTHRGPFEADLDDSLLDDLGAAAAAESAALRTVTDDRLIHSLAGLVTAAEYLHRYDSEAAEELSHWVRSPDGRRPGGIRAEDVPATSADEERLFPGRDYRADIAGRLDTHGTATGTVAILETQADTRRSRLDAGQALERVLLTATSRGAGAAFHTQPLEEPGLRSIIAERFCDGAHPQMIMRLGRL</sequence>
<keyword evidence="3" id="KW-1185">Reference proteome</keyword>
<dbReference type="PANTHER" id="PTHR23026:SF123">
    <property type="entry name" value="NAD(P)H NITROREDUCTASE RV3131-RELATED"/>
    <property type="match status" value="1"/>
</dbReference>
<name>A0ABV8FN70_9ACTN</name>
<proteinExistence type="predicted"/>
<accession>A0ABV8FN70</accession>
<reference evidence="3" key="1">
    <citation type="journal article" date="2019" name="Int. J. Syst. Evol. Microbiol.">
        <title>The Global Catalogue of Microorganisms (GCM) 10K type strain sequencing project: providing services to taxonomists for standard genome sequencing and annotation.</title>
        <authorList>
            <consortium name="The Broad Institute Genomics Platform"/>
            <consortium name="The Broad Institute Genome Sequencing Center for Infectious Disease"/>
            <person name="Wu L."/>
            <person name="Ma J."/>
        </authorList>
    </citation>
    <scope>NUCLEOTIDE SEQUENCE [LARGE SCALE GENOMIC DNA]</scope>
    <source>
        <strain evidence="3">TBRC 1826</strain>
    </source>
</reference>
<evidence type="ECO:0000313" key="2">
    <source>
        <dbReference type="EMBL" id="MFC3997600.1"/>
    </source>
</evidence>
<dbReference type="InterPro" id="IPR050627">
    <property type="entry name" value="Nitroreductase/BluB"/>
</dbReference>
<evidence type="ECO:0000256" key="1">
    <source>
        <dbReference type="SAM" id="MobiDB-lite"/>
    </source>
</evidence>
<evidence type="ECO:0000313" key="3">
    <source>
        <dbReference type="Proteomes" id="UP001595847"/>
    </source>
</evidence>
<gene>
    <name evidence="2" type="ORF">ACFOVU_16825</name>
</gene>
<dbReference type="InterPro" id="IPR000415">
    <property type="entry name" value="Nitroreductase-like"/>
</dbReference>
<dbReference type="EMBL" id="JBHSBH010000010">
    <property type="protein sequence ID" value="MFC3997600.1"/>
    <property type="molecule type" value="Genomic_DNA"/>
</dbReference>